<dbReference type="Proteomes" id="UP000001449">
    <property type="component" value="Chromosome 2"/>
</dbReference>
<dbReference type="OMA" id="VATESYW"/>
<feature type="compositionally biased region" description="Low complexity" evidence="1">
    <location>
        <begin position="34"/>
        <end position="44"/>
    </location>
</feature>
<dbReference type="KEGG" id="tps:THAPSDRAFT_2159"/>
<feature type="compositionally biased region" description="Polar residues" evidence="1">
    <location>
        <begin position="1"/>
        <end position="16"/>
    </location>
</feature>
<feature type="region of interest" description="Disordered" evidence="1">
    <location>
        <begin position="222"/>
        <end position="247"/>
    </location>
</feature>
<dbReference type="HOGENOM" id="CLU_1126456_0_0_1"/>
<feature type="compositionally biased region" description="Basic and acidic residues" evidence="1">
    <location>
        <begin position="222"/>
        <end position="238"/>
    </location>
</feature>
<evidence type="ECO:0000313" key="2">
    <source>
        <dbReference type="EMBL" id="EED94611.1"/>
    </source>
</evidence>
<evidence type="ECO:0000313" key="3">
    <source>
        <dbReference type="Proteomes" id="UP000001449"/>
    </source>
</evidence>
<evidence type="ECO:0000256" key="1">
    <source>
        <dbReference type="SAM" id="MobiDB-lite"/>
    </source>
</evidence>
<protein>
    <submittedName>
        <fullName evidence="2">Uncharacterized protein</fullName>
    </submittedName>
</protein>
<reference evidence="2 3" key="1">
    <citation type="journal article" date="2004" name="Science">
        <title>The genome of the diatom Thalassiosira pseudonana: ecology, evolution, and metabolism.</title>
        <authorList>
            <person name="Armbrust E.V."/>
            <person name="Berges J.A."/>
            <person name="Bowler C."/>
            <person name="Green B.R."/>
            <person name="Martinez D."/>
            <person name="Putnam N.H."/>
            <person name="Zhou S."/>
            <person name="Allen A.E."/>
            <person name="Apt K.E."/>
            <person name="Bechner M."/>
            <person name="Brzezinski M.A."/>
            <person name="Chaal B.K."/>
            <person name="Chiovitti A."/>
            <person name="Davis A.K."/>
            <person name="Demarest M.S."/>
            <person name="Detter J.C."/>
            <person name="Glavina T."/>
            <person name="Goodstein D."/>
            <person name="Hadi M.Z."/>
            <person name="Hellsten U."/>
            <person name="Hildebrand M."/>
            <person name="Jenkins B.D."/>
            <person name="Jurka J."/>
            <person name="Kapitonov V.V."/>
            <person name="Kroger N."/>
            <person name="Lau W.W."/>
            <person name="Lane T.W."/>
            <person name="Larimer F.W."/>
            <person name="Lippmeier J.C."/>
            <person name="Lucas S."/>
            <person name="Medina M."/>
            <person name="Montsant A."/>
            <person name="Obornik M."/>
            <person name="Parker M.S."/>
            <person name="Palenik B."/>
            <person name="Pazour G.J."/>
            <person name="Richardson P.M."/>
            <person name="Rynearson T.A."/>
            <person name="Saito M.A."/>
            <person name="Schwartz D.C."/>
            <person name="Thamatrakoln K."/>
            <person name="Valentin K."/>
            <person name="Vardi A."/>
            <person name="Wilkerson F.P."/>
            <person name="Rokhsar D.S."/>
        </authorList>
    </citation>
    <scope>NUCLEOTIDE SEQUENCE [LARGE SCALE GENOMIC DNA]</scope>
    <source>
        <strain evidence="2 3">CCMP1335</strain>
    </source>
</reference>
<reference evidence="2 3" key="2">
    <citation type="journal article" date="2008" name="Nature">
        <title>The Phaeodactylum genome reveals the evolutionary history of diatom genomes.</title>
        <authorList>
            <person name="Bowler C."/>
            <person name="Allen A.E."/>
            <person name="Badger J.H."/>
            <person name="Grimwood J."/>
            <person name="Jabbari K."/>
            <person name="Kuo A."/>
            <person name="Maheswari U."/>
            <person name="Martens C."/>
            <person name="Maumus F."/>
            <person name="Otillar R.P."/>
            <person name="Rayko E."/>
            <person name="Salamov A."/>
            <person name="Vandepoele K."/>
            <person name="Beszteri B."/>
            <person name="Gruber A."/>
            <person name="Heijde M."/>
            <person name="Katinka M."/>
            <person name="Mock T."/>
            <person name="Valentin K."/>
            <person name="Verret F."/>
            <person name="Berges J.A."/>
            <person name="Brownlee C."/>
            <person name="Cadoret J.P."/>
            <person name="Chiovitti A."/>
            <person name="Choi C.J."/>
            <person name="Coesel S."/>
            <person name="De Martino A."/>
            <person name="Detter J.C."/>
            <person name="Durkin C."/>
            <person name="Falciatore A."/>
            <person name="Fournet J."/>
            <person name="Haruta M."/>
            <person name="Huysman M.J."/>
            <person name="Jenkins B.D."/>
            <person name="Jiroutova K."/>
            <person name="Jorgensen R.E."/>
            <person name="Joubert Y."/>
            <person name="Kaplan A."/>
            <person name="Kroger N."/>
            <person name="Kroth P.G."/>
            <person name="La Roche J."/>
            <person name="Lindquist E."/>
            <person name="Lommer M."/>
            <person name="Martin-Jezequel V."/>
            <person name="Lopez P.J."/>
            <person name="Lucas S."/>
            <person name="Mangogna M."/>
            <person name="McGinnis K."/>
            <person name="Medlin L.K."/>
            <person name="Montsant A."/>
            <person name="Oudot-Le Secq M.P."/>
            <person name="Napoli C."/>
            <person name="Obornik M."/>
            <person name="Parker M.S."/>
            <person name="Petit J.L."/>
            <person name="Porcel B.M."/>
            <person name="Poulsen N."/>
            <person name="Robison M."/>
            <person name="Rychlewski L."/>
            <person name="Rynearson T.A."/>
            <person name="Schmutz J."/>
            <person name="Shapiro H."/>
            <person name="Siaut M."/>
            <person name="Stanley M."/>
            <person name="Sussman M.R."/>
            <person name="Taylor A.R."/>
            <person name="Vardi A."/>
            <person name="von Dassow P."/>
            <person name="Vyverman W."/>
            <person name="Willis A."/>
            <person name="Wyrwicz L.S."/>
            <person name="Rokhsar D.S."/>
            <person name="Weissenbach J."/>
            <person name="Armbrust E.V."/>
            <person name="Green B.R."/>
            <person name="Van de Peer Y."/>
            <person name="Grigoriev I.V."/>
        </authorList>
    </citation>
    <scope>NUCLEOTIDE SEQUENCE [LARGE SCALE GENOMIC DNA]</scope>
    <source>
        <strain evidence="2 3">CCMP1335</strain>
    </source>
</reference>
<feature type="region of interest" description="Disordered" evidence="1">
    <location>
        <begin position="120"/>
        <end position="179"/>
    </location>
</feature>
<sequence length="247" mass="27172">MNQPSIATTERSQLQFQFPPANIKRRRSVDPPEEGAAASAGGHEYTSSNERSNKRIKTVDDAVGSLSLHASDPPGNSFCRDPTVVERQKVDVGAAAAPFAQLKVTDNDVLPMRVSCPIPPTQCDQEREQTMSFQRRTSNLSDMEDIDPEMSQHRSTSNLSGMSIEDSDPESDSSVSESSIRNAMYQVVFGRRNLSGGSGVGGRYDVVDSKIEDLIRRSRMEAAIKSQKESKAEGREELTKDDDMDIN</sequence>
<name>B8BTJ5_THAPS</name>
<proteinExistence type="predicted"/>
<dbReference type="PaxDb" id="35128-Thaps2159"/>
<feature type="region of interest" description="Disordered" evidence="1">
    <location>
        <begin position="1"/>
        <end position="55"/>
    </location>
</feature>
<organism evidence="2 3">
    <name type="scientific">Thalassiosira pseudonana</name>
    <name type="common">Marine diatom</name>
    <name type="synonym">Cyclotella nana</name>
    <dbReference type="NCBI Taxonomy" id="35128"/>
    <lineage>
        <taxon>Eukaryota</taxon>
        <taxon>Sar</taxon>
        <taxon>Stramenopiles</taxon>
        <taxon>Ochrophyta</taxon>
        <taxon>Bacillariophyta</taxon>
        <taxon>Coscinodiscophyceae</taxon>
        <taxon>Thalassiosirophycidae</taxon>
        <taxon>Thalassiosirales</taxon>
        <taxon>Thalassiosiraceae</taxon>
        <taxon>Thalassiosira</taxon>
    </lineage>
</organism>
<dbReference type="InParanoid" id="B8BTJ5"/>
<dbReference type="eggNOG" id="ENOG502TBAT">
    <property type="taxonomic scope" value="Eukaryota"/>
</dbReference>
<dbReference type="GeneID" id="7448434"/>
<dbReference type="EMBL" id="CM000639">
    <property type="protein sequence ID" value="EED94611.1"/>
    <property type="molecule type" value="Genomic_DNA"/>
</dbReference>
<gene>
    <name evidence="2" type="ORF">THAPSDRAFT_2159</name>
</gene>
<dbReference type="AlphaFoldDB" id="B8BTJ5"/>
<dbReference type="RefSeq" id="XP_002287168.1">
    <property type="nucleotide sequence ID" value="XM_002287132.1"/>
</dbReference>
<keyword evidence="3" id="KW-1185">Reference proteome</keyword>
<accession>B8BTJ5</accession>
<feature type="compositionally biased region" description="Polar residues" evidence="1">
    <location>
        <begin position="130"/>
        <end position="141"/>
    </location>
</feature>